<feature type="non-terminal residue" evidence="1">
    <location>
        <position position="111"/>
    </location>
</feature>
<feature type="non-terminal residue" evidence="1">
    <location>
        <position position="1"/>
    </location>
</feature>
<proteinExistence type="predicted"/>
<dbReference type="HOGENOM" id="CLU_150168_0_0_1"/>
<name>A0A0D0C6M9_9AGAR</name>
<dbReference type="Proteomes" id="UP000053593">
    <property type="component" value="Unassembled WGS sequence"/>
</dbReference>
<organism evidence="1 2">
    <name type="scientific">Collybiopsis luxurians FD-317 M1</name>
    <dbReference type="NCBI Taxonomy" id="944289"/>
    <lineage>
        <taxon>Eukaryota</taxon>
        <taxon>Fungi</taxon>
        <taxon>Dikarya</taxon>
        <taxon>Basidiomycota</taxon>
        <taxon>Agaricomycotina</taxon>
        <taxon>Agaricomycetes</taxon>
        <taxon>Agaricomycetidae</taxon>
        <taxon>Agaricales</taxon>
        <taxon>Marasmiineae</taxon>
        <taxon>Omphalotaceae</taxon>
        <taxon>Collybiopsis</taxon>
        <taxon>Collybiopsis luxurians</taxon>
    </lineage>
</organism>
<reference evidence="1 2" key="1">
    <citation type="submission" date="2014-04" db="EMBL/GenBank/DDBJ databases">
        <title>Evolutionary Origins and Diversification of the Mycorrhizal Mutualists.</title>
        <authorList>
            <consortium name="DOE Joint Genome Institute"/>
            <consortium name="Mycorrhizal Genomics Consortium"/>
            <person name="Kohler A."/>
            <person name="Kuo A."/>
            <person name="Nagy L.G."/>
            <person name="Floudas D."/>
            <person name="Copeland A."/>
            <person name="Barry K.W."/>
            <person name="Cichocki N."/>
            <person name="Veneault-Fourrey C."/>
            <person name="LaButti K."/>
            <person name="Lindquist E.A."/>
            <person name="Lipzen A."/>
            <person name="Lundell T."/>
            <person name="Morin E."/>
            <person name="Murat C."/>
            <person name="Riley R."/>
            <person name="Ohm R."/>
            <person name="Sun H."/>
            <person name="Tunlid A."/>
            <person name="Henrissat B."/>
            <person name="Grigoriev I.V."/>
            <person name="Hibbett D.S."/>
            <person name="Martin F."/>
        </authorList>
    </citation>
    <scope>NUCLEOTIDE SEQUENCE [LARGE SCALE GENOMIC DNA]</scope>
    <source>
        <strain evidence="1 2">FD-317 M1</strain>
    </source>
</reference>
<dbReference type="OrthoDB" id="2634326at2759"/>
<sequence length="111" mass="12379">IGAFTKQLGDLDLLFHAGIPVWYICRVKNMPYVRIDSVAPLLCEDYSQQLIRPDGFVVDCSNTTPPHKIIYNGVPNRPDHFQKMGEYLDSLLNDAPLFLGVQGSADSLTGR</sequence>
<protein>
    <submittedName>
        <fullName evidence="1">Uncharacterized protein</fullName>
    </submittedName>
</protein>
<evidence type="ECO:0000313" key="2">
    <source>
        <dbReference type="Proteomes" id="UP000053593"/>
    </source>
</evidence>
<dbReference type="AlphaFoldDB" id="A0A0D0C6M9"/>
<gene>
    <name evidence="1" type="ORF">GYMLUDRAFT_104434</name>
</gene>
<keyword evidence="2" id="KW-1185">Reference proteome</keyword>
<accession>A0A0D0C6M9</accession>
<dbReference type="EMBL" id="KN834829">
    <property type="protein sequence ID" value="KIK53472.1"/>
    <property type="molecule type" value="Genomic_DNA"/>
</dbReference>
<evidence type="ECO:0000313" key="1">
    <source>
        <dbReference type="EMBL" id="KIK53472.1"/>
    </source>
</evidence>